<geneLocation type="plasmid" evidence="1">
    <name>pCok253</name>
</geneLocation>
<dbReference type="RefSeq" id="WP_146108882.1">
    <property type="nucleotide sequence ID" value="NZ_PPGH01000043.1"/>
</dbReference>
<dbReference type="Proteomes" id="UP000239936">
    <property type="component" value="Unassembled WGS sequence"/>
</dbReference>
<keyword evidence="1" id="KW-0614">Plasmid</keyword>
<evidence type="ECO:0000313" key="2">
    <source>
        <dbReference type="Proteomes" id="UP000239936"/>
    </source>
</evidence>
<proteinExistence type="predicted"/>
<sequence>MAIVIDDESTNLAINPLDTPTTVFKNDLARRSENRQLLLNWIRSSLKEGIDYGSIPTKRGPSKPSLFKPGAEKICGMLGITVHFPSLKETEQAFLQGLIPEYVMVRCELKNIHGQTLADGVGARSLKQDYGDINKSLKMAEKSAHIDSVLRLAGLSEVFTQDLEDMKNLRTMNENKPSTSSSTCITEAQHRELSNQLTKLNLDKERFIAYCNKIASAKSLGSIRSLNELPVALFDFVMKKLPELSAAA</sequence>
<dbReference type="EMBL" id="PPGH01000043">
    <property type="protein sequence ID" value="PQJ94730.1"/>
    <property type="molecule type" value="Genomic_DNA"/>
</dbReference>
<name>A0A2S7XLX7_9GAMM</name>
<comment type="caution">
    <text evidence="1">The sequence shown here is derived from an EMBL/GenBank/DDBJ whole genome shotgun (WGS) entry which is preliminary data.</text>
</comment>
<evidence type="ECO:0000313" key="1">
    <source>
        <dbReference type="EMBL" id="PQJ94730.1"/>
    </source>
</evidence>
<dbReference type="AlphaFoldDB" id="A0A2S7XLX7"/>
<protein>
    <submittedName>
        <fullName evidence="1">Uncharacterized protein</fullName>
    </submittedName>
</protein>
<keyword evidence="2" id="KW-1185">Reference proteome</keyword>
<gene>
    <name evidence="1" type="ORF">CXB77_18750</name>
</gene>
<reference evidence="1 2" key="1">
    <citation type="submission" date="2018-01" db="EMBL/GenBank/DDBJ databases">
        <title>The complete genome sequence of Chromatium okenii LaCa, a purple sulfur bacterium with a turbulent life.</title>
        <authorList>
            <person name="Luedin S.M."/>
            <person name="Liechti N."/>
            <person name="Storelli N."/>
            <person name="Danza F."/>
            <person name="Wittwer M."/>
            <person name="Pothier J.F."/>
            <person name="Tonolla M.A."/>
        </authorList>
    </citation>
    <scope>NUCLEOTIDE SEQUENCE [LARGE SCALE GENOMIC DNA]</scope>
    <source>
        <strain evidence="1 2">LaCa</strain>
        <plasmid evidence="1">pCok253</plasmid>
    </source>
</reference>
<dbReference type="OrthoDB" id="5769531at2"/>
<organism evidence="1 2">
    <name type="scientific">Chromatium okenii</name>
    <dbReference type="NCBI Taxonomy" id="61644"/>
    <lineage>
        <taxon>Bacteria</taxon>
        <taxon>Pseudomonadati</taxon>
        <taxon>Pseudomonadota</taxon>
        <taxon>Gammaproteobacteria</taxon>
        <taxon>Chromatiales</taxon>
        <taxon>Chromatiaceae</taxon>
        <taxon>Chromatium</taxon>
    </lineage>
</organism>
<accession>A0A2S7XLX7</accession>